<keyword evidence="4 8" id="KW-0812">Transmembrane</keyword>
<evidence type="ECO:0000256" key="3">
    <source>
        <dbReference type="ARBA" id="ARBA00022448"/>
    </source>
</evidence>
<feature type="transmembrane region" description="Helical" evidence="8">
    <location>
        <begin position="168"/>
        <end position="186"/>
    </location>
</feature>
<organism evidence="9 10">
    <name type="scientific">Mycolicibacterium brisbanense</name>
    <dbReference type="NCBI Taxonomy" id="146020"/>
    <lineage>
        <taxon>Bacteria</taxon>
        <taxon>Bacillati</taxon>
        <taxon>Actinomycetota</taxon>
        <taxon>Actinomycetes</taxon>
        <taxon>Mycobacteriales</taxon>
        <taxon>Mycobacteriaceae</taxon>
        <taxon>Mycolicibacterium</taxon>
    </lineage>
</organism>
<keyword evidence="10" id="KW-1185">Reference proteome</keyword>
<feature type="transmembrane region" description="Helical" evidence="8">
    <location>
        <begin position="331"/>
        <end position="353"/>
    </location>
</feature>
<dbReference type="GO" id="GO:0022857">
    <property type="term" value="F:transmembrane transporter activity"/>
    <property type="evidence" value="ECO:0007669"/>
    <property type="project" value="InterPro"/>
</dbReference>
<feature type="transmembrane region" description="Helical" evidence="8">
    <location>
        <begin position="432"/>
        <end position="454"/>
    </location>
</feature>
<evidence type="ECO:0000256" key="4">
    <source>
        <dbReference type="ARBA" id="ARBA00022692"/>
    </source>
</evidence>
<dbReference type="GO" id="GO:0005886">
    <property type="term" value="C:plasma membrane"/>
    <property type="evidence" value="ECO:0007669"/>
    <property type="project" value="TreeGrafter"/>
</dbReference>
<feature type="transmembrane region" description="Helical" evidence="8">
    <location>
        <begin position="100"/>
        <end position="121"/>
    </location>
</feature>
<feature type="transmembrane region" description="Helical" evidence="8">
    <location>
        <begin position="60"/>
        <end position="80"/>
    </location>
</feature>
<dbReference type="CDD" id="cd11484">
    <property type="entry name" value="SLC-NCS1sbd_CobB-like"/>
    <property type="match status" value="1"/>
</dbReference>
<evidence type="ECO:0000256" key="1">
    <source>
        <dbReference type="ARBA" id="ARBA00004141"/>
    </source>
</evidence>
<proteinExistence type="inferred from homology"/>
<feature type="transmembrane region" description="Helical" evidence="8">
    <location>
        <begin position="141"/>
        <end position="161"/>
    </location>
</feature>
<feature type="transmembrane region" description="Helical" evidence="8">
    <location>
        <begin position="302"/>
        <end position="319"/>
    </location>
</feature>
<feature type="transmembrane region" description="Helical" evidence="8">
    <location>
        <begin position="198"/>
        <end position="218"/>
    </location>
</feature>
<evidence type="ECO:0000256" key="7">
    <source>
        <dbReference type="PIRNR" id="PIRNR002744"/>
    </source>
</evidence>
<evidence type="ECO:0000256" key="2">
    <source>
        <dbReference type="ARBA" id="ARBA00008974"/>
    </source>
</evidence>
<comment type="caution">
    <text evidence="9">The sequence shown here is derived from an EMBL/GenBank/DDBJ whole genome shotgun (WGS) entry which is preliminary data.</text>
</comment>
<dbReference type="Pfam" id="PF02133">
    <property type="entry name" value="Transp_cyt_pur"/>
    <property type="match status" value="1"/>
</dbReference>
<dbReference type="STRING" id="146020.RMCB_3593"/>
<feature type="transmembrane region" description="Helical" evidence="8">
    <location>
        <begin position="34"/>
        <end position="54"/>
    </location>
</feature>
<dbReference type="PANTHER" id="PTHR31806:SF1">
    <property type="entry name" value="PURINE-CYTOSINE PERMEASE FCY2-RELATED"/>
    <property type="match status" value="1"/>
</dbReference>
<keyword evidence="6 7" id="KW-0472">Membrane</keyword>
<dbReference type="OrthoDB" id="9809167at2"/>
<comment type="subcellular location">
    <subcellularLocation>
        <location evidence="1">Membrane</location>
        <topology evidence="1">Multi-pass membrane protein</topology>
    </subcellularLocation>
</comment>
<feature type="transmembrane region" description="Helical" evidence="8">
    <location>
        <begin position="275"/>
        <end position="295"/>
    </location>
</feature>
<evidence type="ECO:0000256" key="6">
    <source>
        <dbReference type="ARBA" id="ARBA00023136"/>
    </source>
</evidence>
<dbReference type="Proteomes" id="UP000069620">
    <property type="component" value="Unassembled WGS sequence"/>
</dbReference>
<dbReference type="Gene3D" id="1.10.4160.10">
    <property type="entry name" value="Hydantoin permease"/>
    <property type="match status" value="1"/>
</dbReference>
<reference evidence="10" key="2">
    <citation type="submission" date="2016-02" db="EMBL/GenBank/DDBJ databases">
        <title>Draft genome sequence of five rapidly growing Mycobacterium species.</title>
        <authorList>
            <person name="Katahira K."/>
            <person name="Gotou Y."/>
            <person name="Iida K."/>
            <person name="Ogura Y."/>
            <person name="Hayashi T."/>
        </authorList>
    </citation>
    <scope>NUCLEOTIDE SEQUENCE [LARGE SCALE GENOMIC DNA]</scope>
    <source>
        <strain evidence="10">JCM15654</strain>
    </source>
</reference>
<dbReference type="RefSeq" id="WP_062829881.1">
    <property type="nucleotide sequence ID" value="NZ_BCSX01000031.1"/>
</dbReference>
<dbReference type="InterPro" id="IPR026030">
    <property type="entry name" value="Pur-cyt_permease_Fcy2/21/22"/>
</dbReference>
<evidence type="ECO:0000313" key="10">
    <source>
        <dbReference type="Proteomes" id="UP000069620"/>
    </source>
</evidence>
<dbReference type="EMBL" id="BCSX01000031">
    <property type="protein sequence ID" value="GAS89497.1"/>
    <property type="molecule type" value="Genomic_DNA"/>
</dbReference>
<keyword evidence="5 8" id="KW-1133">Transmembrane helix</keyword>
<evidence type="ECO:0000256" key="8">
    <source>
        <dbReference type="SAM" id="Phobius"/>
    </source>
</evidence>
<gene>
    <name evidence="9" type="ORF">RMCB_3593</name>
</gene>
<feature type="transmembrane region" description="Helical" evidence="8">
    <location>
        <begin position="239"/>
        <end position="263"/>
    </location>
</feature>
<dbReference type="AlphaFoldDB" id="A0A100W0S3"/>
<feature type="transmembrane region" description="Helical" evidence="8">
    <location>
        <begin position="401"/>
        <end position="420"/>
    </location>
</feature>
<name>A0A100W0S3_9MYCO</name>
<evidence type="ECO:0000313" key="9">
    <source>
        <dbReference type="EMBL" id="GAS89497.1"/>
    </source>
</evidence>
<evidence type="ECO:0000256" key="5">
    <source>
        <dbReference type="ARBA" id="ARBA00022989"/>
    </source>
</evidence>
<comment type="similarity">
    <text evidence="2 7">Belongs to the purine-cytosine permease (2.A.39) family.</text>
</comment>
<reference evidence="10" key="1">
    <citation type="journal article" date="2016" name="Genome Announc.">
        <title>Draft Genome Sequences of Five Rapidly Growing Mycobacterium Species, M. thermoresistibile, M. fortuitum subsp. acetamidolyticum, M. canariasense, M. brisbanense, and M. novocastrense.</title>
        <authorList>
            <person name="Katahira K."/>
            <person name="Ogura Y."/>
            <person name="Gotoh Y."/>
            <person name="Hayashi T."/>
        </authorList>
    </citation>
    <scope>NUCLEOTIDE SEQUENCE [LARGE SCALE GENOMIC DNA]</scope>
    <source>
        <strain evidence="10">JCM15654</strain>
    </source>
</reference>
<keyword evidence="3 7" id="KW-0813">Transport</keyword>
<dbReference type="PIRSF" id="PIRSF002744">
    <property type="entry name" value="Pur-cyt_permease"/>
    <property type="match status" value="1"/>
</dbReference>
<dbReference type="InterPro" id="IPR001248">
    <property type="entry name" value="Pur-cyt_permease"/>
</dbReference>
<accession>A0A100W0S3</accession>
<feature type="transmembrane region" description="Helical" evidence="8">
    <location>
        <begin position="360"/>
        <end position="381"/>
    </location>
</feature>
<protein>
    <submittedName>
        <fullName evidence="9">Permease for cytosine/purines uracil thiamine allantoin</fullName>
    </submittedName>
</protein>
<dbReference type="PANTHER" id="PTHR31806">
    <property type="entry name" value="PURINE-CYTOSINE PERMEASE FCY2-RELATED"/>
    <property type="match status" value="1"/>
</dbReference>
<sequence length="493" mass="51935">MADERASAAGGTIERRTIDVIPDDERHGNSRSQFTLWFGANMQITAIVDGALAVVFGADALWAIIGLLIGNIFGGIVMALHSAQGPRLGLPQMISSRAQFGVYGAVVPLIMVVLMYLGFAATGSVLAGQAVNAMLHLNRSSLGIVIFGALTVVVAVTGYRLIHVIGRVATVVGILGFSYLAVRLFTQYDVGAVVGIKPFSPVTFLLAIALGAGWQLTFGPYVADYSRYLPRSTSGRATFWSTFAGSVIGSQWSMTFGALVAAVAGDAFLSDQVGFIGHLAGPVALSLLIYLVIVVGKLTVNCLNAYGGFMAILTTITAFNGQTRIAPAARAAYIVGFTTVSVLIAVAASADFLDNFKNFVLVLLMVFTPWSAINLTDFYLISKENVDIPALYDPAGRYGKWNVPALACYVLGIVAQIPFLAQKLYTGPLTTLLGGADISWIVGLVVTAVAYYAASRHRTNVPSAMIYPGHAETSAAGVHFGHIGAPTAKPPET</sequence>